<dbReference type="EMBL" id="MFYX01000077">
    <property type="protein sequence ID" value="OGK04037.1"/>
    <property type="molecule type" value="Genomic_DNA"/>
</dbReference>
<reference evidence="1 2" key="1">
    <citation type="journal article" date="2016" name="Nat. Commun.">
        <title>Thousands of microbial genomes shed light on interconnected biogeochemical processes in an aquifer system.</title>
        <authorList>
            <person name="Anantharaman K."/>
            <person name="Brown C.T."/>
            <person name="Hug L.A."/>
            <person name="Sharon I."/>
            <person name="Castelle C.J."/>
            <person name="Probst A.J."/>
            <person name="Thomas B.C."/>
            <person name="Singh A."/>
            <person name="Wilkins M.J."/>
            <person name="Karaoz U."/>
            <person name="Brodie E.L."/>
            <person name="Williams K.H."/>
            <person name="Hubbard S.S."/>
            <person name="Banfield J.F."/>
        </authorList>
    </citation>
    <scope>NUCLEOTIDE SEQUENCE [LARGE SCALE GENOMIC DNA]</scope>
</reference>
<proteinExistence type="predicted"/>
<organism evidence="1 2">
    <name type="scientific">Candidatus Raymondbacteria bacterium RIFOXYD12_FULL_49_13</name>
    <dbReference type="NCBI Taxonomy" id="1817890"/>
    <lineage>
        <taxon>Bacteria</taxon>
        <taxon>Raymondiibacteriota</taxon>
    </lineage>
</organism>
<sequence>MKILLALCLPVLFLSCTEKSERTVSVIGTASTTVTPDIALVTIGASFLDVTAEGAAAKAGKEMTDLSAICKSLGIKSDDILSLGLAIDQEYRWENNTERVAGIRATDNLRITVRNIGTLKTLLDEALRTKINRLGGIAFTHSKIDSLRKTTCLRALDDARQSALTMCSQMGVSLGKVMSLSNTPENTRQSPAPAWPTTTMEHAVAARPAATVMPGKMELSNSVFAVFEIK</sequence>
<dbReference type="Gene3D" id="3.30.70.2970">
    <property type="entry name" value="Protein of unknown function (DUF541), domain 2"/>
    <property type="match status" value="1"/>
</dbReference>
<gene>
    <name evidence="1" type="ORF">A2519_00860</name>
</gene>
<accession>A0A1F7FC24</accession>
<dbReference type="GO" id="GO:0006974">
    <property type="term" value="P:DNA damage response"/>
    <property type="evidence" value="ECO:0007669"/>
    <property type="project" value="TreeGrafter"/>
</dbReference>
<evidence type="ECO:0008006" key="3">
    <source>
        <dbReference type="Google" id="ProtNLM"/>
    </source>
</evidence>
<dbReference type="PANTHER" id="PTHR34387:SF1">
    <property type="entry name" value="PERIPLASMIC IMMUNOGENIC PROTEIN"/>
    <property type="match status" value="1"/>
</dbReference>
<evidence type="ECO:0000313" key="1">
    <source>
        <dbReference type="EMBL" id="OGK04037.1"/>
    </source>
</evidence>
<dbReference type="PANTHER" id="PTHR34387">
    <property type="entry name" value="SLR1258 PROTEIN"/>
    <property type="match status" value="1"/>
</dbReference>
<dbReference type="Proteomes" id="UP000179243">
    <property type="component" value="Unassembled WGS sequence"/>
</dbReference>
<dbReference type="Gene3D" id="3.30.110.170">
    <property type="entry name" value="Protein of unknown function (DUF541), domain 1"/>
    <property type="match status" value="1"/>
</dbReference>
<dbReference type="PROSITE" id="PS51257">
    <property type="entry name" value="PROKAR_LIPOPROTEIN"/>
    <property type="match status" value="1"/>
</dbReference>
<name>A0A1F7FC24_UNCRA</name>
<dbReference type="InterPro" id="IPR007497">
    <property type="entry name" value="SIMPL/DUF541"/>
</dbReference>
<evidence type="ECO:0000313" key="2">
    <source>
        <dbReference type="Proteomes" id="UP000179243"/>
    </source>
</evidence>
<dbReference type="InterPro" id="IPR052022">
    <property type="entry name" value="26kDa_periplasmic_antigen"/>
</dbReference>
<comment type="caution">
    <text evidence="1">The sequence shown here is derived from an EMBL/GenBank/DDBJ whole genome shotgun (WGS) entry which is preliminary data.</text>
</comment>
<dbReference type="AlphaFoldDB" id="A0A1F7FC24"/>
<protein>
    <recommendedName>
        <fullName evidence="3">SIMPL domain-containing protein</fullName>
    </recommendedName>
</protein>
<dbReference type="Pfam" id="PF04402">
    <property type="entry name" value="SIMPL"/>
    <property type="match status" value="1"/>
</dbReference>